<keyword evidence="1 2" id="KW-0732">Signal</keyword>
<gene>
    <name evidence="4" type="ORF">VNO77_37377</name>
</gene>
<evidence type="ECO:0000259" key="3">
    <source>
        <dbReference type="Pfam" id="PF05617"/>
    </source>
</evidence>
<dbReference type="Pfam" id="PF05617">
    <property type="entry name" value="Prolamin_like"/>
    <property type="match status" value="2"/>
</dbReference>
<proteinExistence type="predicted"/>
<sequence length="197" mass="22458">MGRLSTYLIVVALFLGTTIATISGFEEETLVECSKHIGVQCGKEVVNKLISDDEDETILPLECCYKLYQAGDHCHTRLTIYILQTNSHFKYANWSQVLSKNEFIFHKCDLRTQPGSARFMAKCTETLGTQCGQEIYNKLINDKNISKQCCQKLVNVGQLCHVNMAKALIRVPRMRHVDAIQLLMKNRKIFQDCLHAQ</sequence>
<dbReference type="InterPro" id="IPR040220">
    <property type="entry name" value="DD11"/>
</dbReference>
<feature type="domain" description="Prolamin-like" evidence="3">
    <location>
        <begin position="32"/>
        <end position="108"/>
    </location>
</feature>
<feature type="domain" description="Prolamin-like" evidence="3">
    <location>
        <begin position="122"/>
        <end position="193"/>
    </location>
</feature>
<feature type="chain" id="PRO_5042969388" description="Prolamin-like domain-containing protein" evidence="2">
    <location>
        <begin position="25"/>
        <end position="197"/>
    </location>
</feature>
<dbReference type="PANTHER" id="PTHR31207:SF38">
    <property type="entry name" value="PROLAMIN-LIKE PROTEIN"/>
    <property type="match status" value="1"/>
</dbReference>
<dbReference type="InterPro" id="IPR008502">
    <property type="entry name" value="Prolamin-like"/>
</dbReference>
<keyword evidence="5" id="KW-1185">Reference proteome</keyword>
<evidence type="ECO:0000256" key="1">
    <source>
        <dbReference type="ARBA" id="ARBA00022729"/>
    </source>
</evidence>
<feature type="signal peptide" evidence="2">
    <location>
        <begin position="1"/>
        <end position="24"/>
    </location>
</feature>
<evidence type="ECO:0000313" key="5">
    <source>
        <dbReference type="Proteomes" id="UP001367508"/>
    </source>
</evidence>
<evidence type="ECO:0000313" key="4">
    <source>
        <dbReference type="EMBL" id="KAK7313036.1"/>
    </source>
</evidence>
<dbReference type="EMBL" id="JAYMYQ010000009">
    <property type="protein sequence ID" value="KAK7313036.1"/>
    <property type="molecule type" value="Genomic_DNA"/>
</dbReference>
<evidence type="ECO:0000256" key="2">
    <source>
        <dbReference type="SAM" id="SignalP"/>
    </source>
</evidence>
<accession>A0AAN9KAG7</accession>
<comment type="caution">
    <text evidence="4">The sequence shown here is derived from an EMBL/GenBank/DDBJ whole genome shotgun (WGS) entry which is preliminary data.</text>
</comment>
<reference evidence="4 5" key="1">
    <citation type="submission" date="2024-01" db="EMBL/GenBank/DDBJ databases">
        <title>The genomes of 5 underutilized Papilionoideae crops provide insights into root nodulation and disease resistanc.</title>
        <authorList>
            <person name="Jiang F."/>
        </authorList>
    </citation>
    <scope>NUCLEOTIDE SEQUENCE [LARGE SCALE GENOMIC DNA]</scope>
    <source>
        <strain evidence="4">LVBAO_FW01</strain>
        <tissue evidence="4">Leaves</tissue>
    </source>
</reference>
<name>A0AAN9KAG7_CANGL</name>
<dbReference type="PANTHER" id="PTHR31207">
    <property type="entry name" value="ECA1 GAMETOGENESIS FAMILY PROTEIN (DUF784)-RELATED-RELATED"/>
    <property type="match status" value="1"/>
</dbReference>
<dbReference type="Proteomes" id="UP001367508">
    <property type="component" value="Unassembled WGS sequence"/>
</dbReference>
<organism evidence="4 5">
    <name type="scientific">Canavalia gladiata</name>
    <name type="common">Sword bean</name>
    <name type="synonym">Dolichos gladiatus</name>
    <dbReference type="NCBI Taxonomy" id="3824"/>
    <lineage>
        <taxon>Eukaryota</taxon>
        <taxon>Viridiplantae</taxon>
        <taxon>Streptophyta</taxon>
        <taxon>Embryophyta</taxon>
        <taxon>Tracheophyta</taxon>
        <taxon>Spermatophyta</taxon>
        <taxon>Magnoliopsida</taxon>
        <taxon>eudicotyledons</taxon>
        <taxon>Gunneridae</taxon>
        <taxon>Pentapetalae</taxon>
        <taxon>rosids</taxon>
        <taxon>fabids</taxon>
        <taxon>Fabales</taxon>
        <taxon>Fabaceae</taxon>
        <taxon>Papilionoideae</taxon>
        <taxon>50 kb inversion clade</taxon>
        <taxon>NPAAA clade</taxon>
        <taxon>indigoferoid/millettioid clade</taxon>
        <taxon>Phaseoleae</taxon>
        <taxon>Canavalia</taxon>
    </lineage>
</organism>
<protein>
    <recommendedName>
        <fullName evidence="3">Prolamin-like domain-containing protein</fullName>
    </recommendedName>
</protein>
<dbReference type="AlphaFoldDB" id="A0AAN9KAG7"/>